<evidence type="ECO:0000313" key="1">
    <source>
        <dbReference type="EMBL" id="MEF2113489.1"/>
    </source>
</evidence>
<gene>
    <name evidence="1" type="ORF">SJI18_14360</name>
</gene>
<proteinExistence type="predicted"/>
<organism evidence="1 2">
    <name type="scientific">Clostridium frigoriphilum</name>
    <dbReference type="NCBI Taxonomy" id="443253"/>
    <lineage>
        <taxon>Bacteria</taxon>
        <taxon>Bacillati</taxon>
        <taxon>Bacillota</taxon>
        <taxon>Clostridia</taxon>
        <taxon>Eubacteriales</taxon>
        <taxon>Clostridiaceae</taxon>
        <taxon>Clostridium</taxon>
    </lineage>
</organism>
<evidence type="ECO:0000313" key="2">
    <source>
        <dbReference type="Proteomes" id="UP001498469"/>
    </source>
</evidence>
<comment type="caution">
    <text evidence="1">The sequence shown here is derived from an EMBL/GenBank/DDBJ whole genome shotgun (WGS) entry which is preliminary data.</text>
</comment>
<dbReference type="Proteomes" id="UP001498469">
    <property type="component" value="Unassembled WGS sequence"/>
</dbReference>
<protein>
    <submittedName>
        <fullName evidence="1">Uncharacterized protein</fullName>
    </submittedName>
</protein>
<sequence length="426" mass="47801">MTKLRETIAYNKDLITGIETFKKKYKSADAPMINIMTVELFDAVTGEKVYEAKAENVVNNYVAKMAYMDFYYSKLKGRVDSVGYIPPWQVLVLTDSMQTESPDTPYMGGTVIGWANKDVSYIGTDSLRGTVNLSETALDVNNDGLLHYVFDFPTNAANGTFQTVWWNSSILAPLISIRPVWESYGAMIYTDLVFYYNGNIYNVSKSLKYNSDMSNPVSWTPPAILVGVGNVNYYHDGSNLWTFDATNIKKYSADFTTLISSTIYTRPTSIGSELFKCICSNSSDTLWFITSASKIVKYNIGSYTNGTVIKDMLSYSNSPYRALMYWSGKLYYGYKNMLAEFDSDNNITNLFVTPQDSSYGCAYALMADNVNHIIYEFCSLGTNRYGIVAYILYGPPAAQNLLAAAVTKTATNTMKIQYDFQIQKVL</sequence>
<reference evidence="1 2" key="1">
    <citation type="submission" date="2023-11" db="EMBL/GenBank/DDBJ databases">
        <title>Draft genome sequence of a psychrophilic Clostridium strain from permafrost water brine.</title>
        <authorList>
            <person name="Shcherbakova V.A."/>
            <person name="Trubitsyn V.E."/>
            <person name="Zakharyuk A.G."/>
        </authorList>
    </citation>
    <scope>NUCLEOTIDE SEQUENCE [LARGE SCALE GENOMIC DNA]</scope>
    <source>
        <strain evidence="1 2">14F</strain>
    </source>
</reference>
<dbReference type="EMBL" id="JAZHFS010000013">
    <property type="protein sequence ID" value="MEF2113489.1"/>
    <property type="molecule type" value="Genomic_DNA"/>
</dbReference>
<accession>A0ABU7URB7</accession>
<dbReference type="RefSeq" id="WP_216252083.1">
    <property type="nucleotide sequence ID" value="NZ_JAZHFS010000013.1"/>
</dbReference>
<keyword evidence="2" id="KW-1185">Reference proteome</keyword>
<name>A0ABU7URB7_9CLOT</name>